<feature type="repeat" description="WD" evidence="6">
    <location>
        <begin position="469"/>
        <end position="511"/>
    </location>
</feature>
<dbReference type="InterPro" id="IPR015943">
    <property type="entry name" value="WD40/YVTN_repeat-like_dom_sf"/>
</dbReference>
<comment type="similarity">
    <text evidence="1">Belongs to the WD repeat ESC family.</text>
</comment>
<dbReference type="SUPFAM" id="SSF50978">
    <property type="entry name" value="WD40 repeat-like"/>
    <property type="match status" value="1"/>
</dbReference>
<feature type="region of interest" description="Disordered" evidence="7">
    <location>
        <begin position="36"/>
        <end position="74"/>
    </location>
</feature>
<reference evidence="8" key="1">
    <citation type="submission" date="2021-01" db="EMBL/GenBank/DDBJ databases">
        <authorList>
            <person name="Corre E."/>
            <person name="Pelletier E."/>
            <person name="Niang G."/>
            <person name="Scheremetjew M."/>
            <person name="Finn R."/>
            <person name="Kale V."/>
            <person name="Holt S."/>
            <person name="Cochrane G."/>
            <person name="Meng A."/>
            <person name="Brown T."/>
            <person name="Cohen L."/>
        </authorList>
    </citation>
    <scope>NUCLEOTIDE SEQUENCE</scope>
    <source>
        <strain evidence="8">MM31A-1</strain>
    </source>
</reference>
<proteinExistence type="inferred from homology"/>
<keyword evidence="5" id="KW-0804">Transcription</keyword>
<accession>A0A7S3Q9W0</accession>
<feature type="compositionally biased region" description="Low complexity" evidence="7">
    <location>
        <begin position="146"/>
        <end position="181"/>
    </location>
</feature>
<evidence type="ECO:0000256" key="7">
    <source>
        <dbReference type="SAM" id="MobiDB-lite"/>
    </source>
</evidence>
<organism evidence="8">
    <name type="scientific">Chaetoceros debilis</name>
    <dbReference type="NCBI Taxonomy" id="122233"/>
    <lineage>
        <taxon>Eukaryota</taxon>
        <taxon>Sar</taxon>
        <taxon>Stramenopiles</taxon>
        <taxon>Ochrophyta</taxon>
        <taxon>Bacillariophyta</taxon>
        <taxon>Coscinodiscophyceae</taxon>
        <taxon>Chaetocerotophycidae</taxon>
        <taxon>Chaetocerotales</taxon>
        <taxon>Chaetocerotaceae</taxon>
        <taxon>Chaetoceros</taxon>
    </lineage>
</organism>
<dbReference type="Gene3D" id="2.130.10.10">
    <property type="entry name" value="YVTN repeat-like/Quinoprotein amine dehydrogenase"/>
    <property type="match status" value="1"/>
</dbReference>
<dbReference type="PROSITE" id="PS00678">
    <property type="entry name" value="WD_REPEATS_1"/>
    <property type="match status" value="1"/>
</dbReference>
<feature type="compositionally biased region" description="Polar residues" evidence="7">
    <location>
        <begin position="44"/>
        <end position="61"/>
    </location>
</feature>
<evidence type="ECO:0000256" key="4">
    <source>
        <dbReference type="ARBA" id="ARBA00023015"/>
    </source>
</evidence>
<feature type="repeat" description="WD" evidence="6">
    <location>
        <begin position="731"/>
        <end position="762"/>
    </location>
</feature>
<keyword evidence="2 6" id="KW-0853">WD repeat</keyword>
<dbReference type="SMART" id="SM00320">
    <property type="entry name" value="WD40"/>
    <property type="match status" value="4"/>
</dbReference>
<feature type="compositionally biased region" description="Basic and acidic residues" evidence="7">
    <location>
        <begin position="203"/>
        <end position="221"/>
    </location>
</feature>
<dbReference type="InterPro" id="IPR019775">
    <property type="entry name" value="WD40_repeat_CS"/>
</dbReference>
<dbReference type="InterPro" id="IPR051243">
    <property type="entry name" value="PcG_WD-repeat"/>
</dbReference>
<dbReference type="PROSITE" id="PS50294">
    <property type="entry name" value="WD_REPEATS_REGION"/>
    <property type="match status" value="2"/>
</dbReference>
<dbReference type="PROSITE" id="PS50082">
    <property type="entry name" value="WD_REPEATS_2"/>
    <property type="match status" value="3"/>
</dbReference>
<dbReference type="PANTHER" id="PTHR10253">
    <property type="entry name" value="POLYCOMB PROTEIN"/>
    <property type="match status" value="1"/>
</dbReference>
<feature type="region of interest" description="Disordered" evidence="7">
    <location>
        <begin position="402"/>
        <end position="435"/>
    </location>
</feature>
<dbReference type="AlphaFoldDB" id="A0A7S3Q9W0"/>
<name>A0A7S3Q9W0_9STRA</name>
<protein>
    <submittedName>
        <fullName evidence="8">Uncharacterized protein</fullName>
    </submittedName>
</protein>
<dbReference type="EMBL" id="HBIO01020029">
    <property type="protein sequence ID" value="CAE0470569.1"/>
    <property type="molecule type" value="Transcribed_RNA"/>
</dbReference>
<gene>
    <name evidence="8" type="ORF">CDEB00056_LOCUS15422</name>
</gene>
<evidence type="ECO:0000256" key="2">
    <source>
        <dbReference type="ARBA" id="ARBA00022574"/>
    </source>
</evidence>
<keyword evidence="3" id="KW-0677">Repeat</keyword>
<sequence>MPLASVTLKRACKESHGNEIYTVAWSTDVHIGYEDNAKGGGRVSDSNVNQKENKNSGNFLYNPSGLGRMGQHEGKDDENAKVLYTIDDDNCIVIDDSDHIMDVTAHADSEAVVDVDKNLGSTLKNKRGHFCKEEKKKFKKNSARQNNSNTCTRSSNSTSSCDDGSSGGSSNNISDSTSSISENGVKSNKNLELDSQEESTSLFERKGKGKCPDKKDKDKLNANRNRGNKRRRTNMNKCSSIKSSGLDSDNRGIPFECYTMATCGGTHLTIYQVKKNDRKVGTSEVLSRDSSSSSFNHTSLDKDTIQSAGYGSINGVDDNGVGTPLSAFSQDFYNGNGTNAGGAACPNSNNHHPDSDNDFCARQVYKDADKDEIFYTVAFAGRSRYSIEEYCQDKCDSNANGLDADGTSTSNGDIEIDTKSKGQNNTSSAPAPASLLNASSKKPQLCCVGGRKGVIKVIDTVQQSLIFTLTGHSHELYDLKSHPTNQWLLLSASNDESVRLWNLKVPTCIAIFAGHQGHREAVLSIDWHPLGGYFVSSGMDGEIKLWSMKEERLQQAIKDSFKTTHDASTVSFANVTARAEKNKSVLPKSAALSNFRTGTYQIPIFSTSKLHTDYVDCVQFCGDLVLSKSTSNVISLWKPLFSKDLQVATDESTSDNSGSNAAVTTREKGGSFVHLQDYRIAACDQWYIRFGTDSQCQLLAVGNCIGDIRMWEIGGSKKPYFVSNPHCGTIVRMVSFSPDGKIMISVSDDSHIWIYNIRNQKN</sequence>
<evidence type="ECO:0000256" key="6">
    <source>
        <dbReference type="PROSITE-ProRule" id="PRU00221"/>
    </source>
</evidence>
<feature type="repeat" description="WD" evidence="6">
    <location>
        <begin position="515"/>
        <end position="556"/>
    </location>
</feature>
<evidence type="ECO:0000256" key="3">
    <source>
        <dbReference type="ARBA" id="ARBA00022737"/>
    </source>
</evidence>
<dbReference type="Pfam" id="PF00400">
    <property type="entry name" value="WD40"/>
    <property type="match status" value="3"/>
</dbReference>
<keyword evidence="4" id="KW-0805">Transcription regulation</keyword>
<feature type="region of interest" description="Disordered" evidence="7">
    <location>
        <begin position="134"/>
        <end position="245"/>
    </location>
</feature>
<evidence type="ECO:0000256" key="1">
    <source>
        <dbReference type="ARBA" id="ARBA00008075"/>
    </source>
</evidence>
<evidence type="ECO:0000313" key="8">
    <source>
        <dbReference type="EMBL" id="CAE0470569.1"/>
    </source>
</evidence>
<dbReference type="InterPro" id="IPR001680">
    <property type="entry name" value="WD40_rpt"/>
</dbReference>
<evidence type="ECO:0000256" key="5">
    <source>
        <dbReference type="ARBA" id="ARBA00023163"/>
    </source>
</evidence>
<dbReference type="InterPro" id="IPR036322">
    <property type="entry name" value="WD40_repeat_dom_sf"/>
</dbReference>